<dbReference type="Pfam" id="PF08972">
    <property type="entry name" value="DUF1902"/>
    <property type="match status" value="1"/>
</dbReference>
<dbReference type="OrthoDB" id="7365383at2"/>
<name>A0A1I4RVU8_9PROT</name>
<organism evidence="2 3">
    <name type="scientific">Nitrosomonas communis</name>
    <dbReference type="NCBI Taxonomy" id="44574"/>
    <lineage>
        <taxon>Bacteria</taxon>
        <taxon>Pseudomonadati</taxon>
        <taxon>Pseudomonadota</taxon>
        <taxon>Betaproteobacteria</taxon>
        <taxon>Nitrosomonadales</taxon>
        <taxon>Nitrosomonadaceae</taxon>
        <taxon>Nitrosomonas</taxon>
    </lineage>
</organism>
<protein>
    <recommendedName>
        <fullName evidence="1">DUF1902 domain-containing protein</fullName>
    </recommendedName>
</protein>
<accession>A0A1I4RVU8</accession>
<gene>
    <name evidence="2" type="ORF">SAMN05421863_103544</name>
</gene>
<sequence length="78" mass="8815">MSTSFFIVKVSHDYESGMWIAVCDEIGLATESETYEGLTERVWEIAPEIAAENDIDVSIDSMIISFQQNQTVKDRIPL</sequence>
<evidence type="ECO:0000313" key="3">
    <source>
        <dbReference type="Proteomes" id="UP000183287"/>
    </source>
</evidence>
<dbReference type="RefSeq" id="WP_074905939.1">
    <property type="nucleotide sequence ID" value="NZ_FOUB01000035.1"/>
</dbReference>
<proteinExistence type="predicted"/>
<dbReference type="SUPFAM" id="SSF143100">
    <property type="entry name" value="TTHA1013/TTHA0281-like"/>
    <property type="match status" value="1"/>
</dbReference>
<feature type="domain" description="DUF1902" evidence="1">
    <location>
        <begin position="6"/>
        <end position="55"/>
    </location>
</feature>
<dbReference type="Gene3D" id="3.30.2390.10">
    <property type="entry name" value="TTHA1013-like"/>
    <property type="match status" value="1"/>
</dbReference>
<dbReference type="EMBL" id="FOUB01000035">
    <property type="protein sequence ID" value="SFM56311.1"/>
    <property type="molecule type" value="Genomic_DNA"/>
</dbReference>
<dbReference type="Proteomes" id="UP000183287">
    <property type="component" value="Unassembled WGS sequence"/>
</dbReference>
<evidence type="ECO:0000313" key="2">
    <source>
        <dbReference type="EMBL" id="SFM56311.1"/>
    </source>
</evidence>
<dbReference type="InterPro" id="IPR015066">
    <property type="entry name" value="DUF1902"/>
</dbReference>
<dbReference type="InterPro" id="IPR035069">
    <property type="entry name" value="TTHA1013/TTHA0281-like"/>
</dbReference>
<reference evidence="3" key="1">
    <citation type="submission" date="2016-10" db="EMBL/GenBank/DDBJ databases">
        <authorList>
            <person name="Varghese N."/>
            <person name="Submissions S."/>
        </authorList>
    </citation>
    <scope>NUCLEOTIDE SEQUENCE [LARGE SCALE GENOMIC DNA]</scope>
    <source>
        <strain evidence="3">Nm44</strain>
    </source>
</reference>
<keyword evidence="3" id="KW-1185">Reference proteome</keyword>
<dbReference type="AlphaFoldDB" id="A0A1I4RVU8"/>
<evidence type="ECO:0000259" key="1">
    <source>
        <dbReference type="Pfam" id="PF08972"/>
    </source>
</evidence>